<dbReference type="Proteomes" id="UP000011087">
    <property type="component" value="Unassembled WGS sequence"/>
</dbReference>
<reference evidence="1 3" key="1">
    <citation type="journal article" date="2012" name="Nature">
        <title>Algal genomes reveal evolutionary mosaicism and the fate of nucleomorphs.</title>
        <authorList>
            <consortium name="DOE Joint Genome Institute"/>
            <person name="Curtis B.A."/>
            <person name="Tanifuji G."/>
            <person name="Burki F."/>
            <person name="Gruber A."/>
            <person name="Irimia M."/>
            <person name="Maruyama S."/>
            <person name="Arias M.C."/>
            <person name="Ball S.G."/>
            <person name="Gile G.H."/>
            <person name="Hirakawa Y."/>
            <person name="Hopkins J.F."/>
            <person name="Kuo A."/>
            <person name="Rensing S.A."/>
            <person name="Schmutz J."/>
            <person name="Symeonidi A."/>
            <person name="Elias M."/>
            <person name="Eveleigh R.J."/>
            <person name="Herman E.K."/>
            <person name="Klute M.J."/>
            <person name="Nakayama T."/>
            <person name="Obornik M."/>
            <person name="Reyes-Prieto A."/>
            <person name="Armbrust E.V."/>
            <person name="Aves S.J."/>
            <person name="Beiko R.G."/>
            <person name="Coutinho P."/>
            <person name="Dacks J.B."/>
            <person name="Durnford D.G."/>
            <person name="Fast N.M."/>
            <person name="Green B.R."/>
            <person name="Grisdale C.J."/>
            <person name="Hempel F."/>
            <person name="Henrissat B."/>
            <person name="Hoppner M.P."/>
            <person name="Ishida K."/>
            <person name="Kim E."/>
            <person name="Koreny L."/>
            <person name="Kroth P.G."/>
            <person name="Liu Y."/>
            <person name="Malik S.B."/>
            <person name="Maier U.G."/>
            <person name="McRose D."/>
            <person name="Mock T."/>
            <person name="Neilson J.A."/>
            <person name="Onodera N.T."/>
            <person name="Poole A.M."/>
            <person name="Pritham E.J."/>
            <person name="Richards T.A."/>
            <person name="Rocap G."/>
            <person name="Roy S.W."/>
            <person name="Sarai C."/>
            <person name="Schaack S."/>
            <person name="Shirato S."/>
            <person name="Slamovits C.H."/>
            <person name="Spencer D.F."/>
            <person name="Suzuki S."/>
            <person name="Worden A.Z."/>
            <person name="Zauner S."/>
            <person name="Barry K."/>
            <person name="Bell C."/>
            <person name="Bharti A.K."/>
            <person name="Crow J.A."/>
            <person name="Grimwood J."/>
            <person name="Kramer R."/>
            <person name="Lindquist E."/>
            <person name="Lucas S."/>
            <person name="Salamov A."/>
            <person name="McFadden G.I."/>
            <person name="Lane C.E."/>
            <person name="Keeling P.J."/>
            <person name="Gray M.W."/>
            <person name="Grigoriev I.V."/>
            <person name="Archibald J.M."/>
        </authorList>
    </citation>
    <scope>NUCLEOTIDE SEQUENCE</scope>
    <source>
        <strain evidence="1 3">CCMP2712</strain>
    </source>
</reference>
<gene>
    <name evidence="1" type="ORF">GUITHDRAFT_79048</name>
</gene>
<accession>L1IKC5</accession>
<dbReference type="AlphaFoldDB" id="L1IKC5"/>
<reference evidence="3" key="2">
    <citation type="submission" date="2012-11" db="EMBL/GenBank/DDBJ databases">
        <authorList>
            <person name="Kuo A."/>
            <person name="Curtis B.A."/>
            <person name="Tanifuji G."/>
            <person name="Burki F."/>
            <person name="Gruber A."/>
            <person name="Irimia M."/>
            <person name="Maruyama S."/>
            <person name="Arias M.C."/>
            <person name="Ball S.G."/>
            <person name="Gile G.H."/>
            <person name="Hirakawa Y."/>
            <person name="Hopkins J.F."/>
            <person name="Rensing S.A."/>
            <person name="Schmutz J."/>
            <person name="Symeonidi A."/>
            <person name="Elias M."/>
            <person name="Eveleigh R.J."/>
            <person name="Herman E.K."/>
            <person name="Klute M.J."/>
            <person name="Nakayama T."/>
            <person name="Obornik M."/>
            <person name="Reyes-Prieto A."/>
            <person name="Armbrust E.V."/>
            <person name="Aves S.J."/>
            <person name="Beiko R.G."/>
            <person name="Coutinho P."/>
            <person name="Dacks J.B."/>
            <person name="Durnford D.G."/>
            <person name="Fast N.M."/>
            <person name="Green B.R."/>
            <person name="Grisdale C."/>
            <person name="Hempe F."/>
            <person name="Henrissat B."/>
            <person name="Hoppner M.P."/>
            <person name="Ishida K.-I."/>
            <person name="Kim E."/>
            <person name="Koreny L."/>
            <person name="Kroth P.G."/>
            <person name="Liu Y."/>
            <person name="Malik S.-B."/>
            <person name="Maier U.G."/>
            <person name="McRose D."/>
            <person name="Mock T."/>
            <person name="Neilson J.A."/>
            <person name="Onodera N.T."/>
            <person name="Poole A.M."/>
            <person name="Pritham E.J."/>
            <person name="Richards T.A."/>
            <person name="Rocap G."/>
            <person name="Roy S.W."/>
            <person name="Sarai C."/>
            <person name="Schaack S."/>
            <person name="Shirato S."/>
            <person name="Slamovits C.H."/>
            <person name="Spencer D.F."/>
            <person name="Suzuki S."/>
            <person name="Worden A.Z."/>
            <person name="Zauner S."/>
            <person name="Barry K."/>
            <person name="Bell C."/>
            <person name="Bharti A.K."/>
            <person name="Crow J.A."/>
            <person name="Grimwood J."/>
            <person name="Kramer R."/>
            <person name="Lindquist E."/>
            <person name="Lucas S."/>
            <person name="Salamov A."/>
            <person name="McFadden G.I."/>
            <person name="Lane C.E."/>
            <person name="Keeling P.J."/>
            <person name="Gray M.W."/>
            <person name="Grigoriev I.V."/>
            <person name="Archibald J.M."/>
        </authorList>
    </citation>
    <scope>NUCLEOTIDE SEQUENCE</scope>
    <source>
        <strain evidence="3">CCMP2712</strain>
    </source>
</reference>
<organism evidence="1">
    <name type="scientific">Guillardia theta (strain CCMP2712)</name>
    <name type="common">Cryptophyte</name>
    <dbReference type="NCBI Taxonomy" id="905079"/>
    <lineage>
        <taxon>Eukaryota</taxon>
        <taxon>Cryptophyceae</taxon>
        <taxon>Pyrenomonadales</taxon>
        <taxon>Geminigeraceae</taxon>
        <taxon>Guillardia</taxon>
    </lineage>
</organism>
<dbReference type="PaxDb" id="55529-EKX36250"/>
<proteinExistence type="predicted"/>
<reference evidence="2" key="3">
    <citation type="submission" date="2015-06" db="UniProtKB">
        <authorList>
            <consortium name="EnsemblProtists"/>
        </authorList>
    </citation>
    <scope>IDENTIFICATION</scope>
</reference>
<dbReference type="EMBL" id="JH993077">
    <property type="protein sequence ID" value="EKX36250.1"/>
    <property type="molecule type" value="Genomic_DNA"/>
</dbReference>
<dbReference type="Pfam" id="PF19058">
    <property type="entry name" value="DUF5754"/>
    <property type="match status" value="1"/>
</dbReference>
<dbReference type="KEGG" id="gtt:GUITHDRAFT_79048"/>
<dbReference type="EnsemblProtists" id="EKX36250">
    <property type="protein sequence ID" value="EKX36250"/>
    <property type="gene ID" value="GUITHDRAFT_79048"/>
</dbReference>
<dbReference type="GeneID" id="17292988"/>
<protein>
    <submittedName>
        <fullName evidence="1 2">Uncharacterized protein</fullName>
    </submittedName>
</protein>
<evidence type="ECO:0000313" key="3">
    <source>
        <dbReference type="Proteomes" id="UP000011087"/>
    </source>
</evidence>
<evidence type="ECO:0000313" key="2">
    <source>
        <dbReference type="EnsemblProtists" id="EKX36250"/>
    </source>
</evidence>
<keyword evidence="3" id="KW-1185">Reference proteome</keyword>
<evidence type="ECO:0000313" key="1">
    <source>
        <dbReference type="EMBL" id="EKX36250.1"/>
    </source>
</evidence>
<name>L1IKC5_GUITC</name>
<sequence length="104" mass="12613">MGVYKYASLRPSQAKNKKWQLVLYDKDKQKQKTIQFGDNRYEDFTQTHNDKLKKYYIARHNNGRENWSVPDTAASAARWILWEHPSITKGFEHFLRRFHLKRLE</sequence>
<dbReference type="HOGENOM" id="CLU_2364027_0_0_1"/>
<dbReference type="RefSeq" id="XP_005823230.1">
    <property type="nucleotide sequence ID" value="XM_005823173.1"/>
</dbReference>
<dbReference type="InterPro" id="IPR043930">
    <property type="entry name" value="DUF5754"/>
</dbReference>